<evidence type="ECO:0000313" key="1">
    <source>
        <dbReference type="EMBL" id="CAF4297529.1"/>
    </source>
</evidence>
<evidence type="ECO:0008006" key="3">
    <source>
        <dbReference type="Google" id="ProtNLM"/>
    </source>
</evidence>
<comment type="caution">
    <text evidence="1">The sequence shown here is derived from an EMBL/GenBank/DDBJ whole genome shotgun (WGS) entry which is preliminary data.</text>
</comment>
<proteinExistence type="predicted"/>
<reference evidence="1" key="1">
    <citation type="submission" date="2021-02" db="EMBL/GenBank/DDBJ databases">
        <authorList>
            <person name="Nowell W R."/>
        </authorList>
    </citation>
    <scope>NUCLEOTIDE SEQUENCE</scope>
</reference>
<dbReference type="EMBL" id="CAJOAX010045972">
    <property type="protein sequence ID" value="CAF4297529.1"/>
    <property type="molecule type" value="Genomic_DNA"/>
</dbReference>
<dbReference type="PROSITE" id="PS00455">
    <property type="entry name" value="AMP_BINDING"/>
    <property type="match status" value="1"/>
</dbReference>
<name>A0A820HKI5_9BILA</name>
<dbReference type="Gene3D" id="3.40.50.980">
    <property type="match status" value="1"/>
</dbReference>
<feature type="non-terminal residue" evidence="1">
    <location>
        <position position="1"/>
    </location>
</feature>
<gene>
    <name evidence="1" type="ORF">OTI717_LOCUS41944</name>
</gene>
<dbReference type="Proteomes" id="UP000663823">
    <property type="component" value="Unassembled WGS sequence"/>
</dbReference>
<protein>
    <recommendedName>
        <fullName evidence="3">AMP-dependent synthetase/ligase domain-containing protein</fullName>
    </recommendedName>
</protein>
<evidence type="ECO:0000313" key="2">
    <source>
        <dbReference type="Proteomes" id="UP000663823"/>
    </source>
</evidence>
<dbReference type="InterPro" id="IPR020845">
    <property type="entry name" value="AMP-binding_CS"/>
</dbReference>
<sequence>EQGQNVHIDEQTLNKRLGKQDIAILMCTSGSTGTPKGETEFDKVNSCDEIIHLFLCAFIESFIYGKLIRSL</sequence>
<accession>A0A820HKI5</accession>
<dbReference type="AlphaFoldDB" id="A0A820HKI5"/>
<dbReference type="SUPFAM" id="SSF56801">
    <property type="entry name" value="Acetyl-CoA synthetase-like"/>
    <property type="match status" value="1"/>
</dbReference>
<organism evidence="1 2">
    <name type="scientific">Rotaria sordida</name>
    <dbReference type="NCBI Taxonomy" id="392033"/>
    <lineage>
        <taxon>Eukaryota</taxon>
        <taxon>Metazoa</taxon>
        <taxon>Spiralia</taxon>
        <taxon>Gnathifera</taxon>
        <taxon>Rotifera</taxon>
        <taxon>Eurotatoria</taxon>
        <taxon>Bdelloidea</taxon>
        <taxon>Philodinida</taxon>
        <taxon>Philodinidae</taxon>
        <taxon>Rotaria</taxon>
    </lineage>
</organism>